<proteinExistence type="predicted"/>
<evidence type="ECO:0000313" key="2">
    <source>
        <dbReference type="Proteomes" id="UP000294155"/>
    </source>
</evidence>
<evidence type="ECO:0000313" key="1">
    <source>
        <dbReference type="EMBL" id="RYU84253.1"/>
    </source>
</evidence>
<dbReference type="InterPro" id="IPR009078">
    <property type="entry name" value="Ferritin-like_SF"/>
</dbReference>
<keyword evidence="2" id="KW-1185">Reference proteome</keyword>
<reference evidence="1 2" key="1">
    <citation type="submission" date="2019-02" db="EMBL/GenBank/DDBJ databases">
        <title>Bacterial novel species isolated from soil.</title>
        <authorList>
            <person name="Jung H.-Y."/>
        </authorList>
    </citation>
    <scope>NUCLEOTIDE SEQUENCE [LARGE SCALE GENOMIC DNA]</scope>
    <source>
        <strain evidence="1 2">1-3-3-3</strain>
    </source>
</reference>
<organism evidence="1 2">
    <name type="scientific">Hymenobacter persicinus</name>
    <dbReference type="NCBI Taxonomy" id="2025506"/>
    <lineage>
        <taxon>Bacteria</taxon>
        <taxon>Pseudomonadati</taxon>
        <taxon>Bacteroidota</taxon>
        <taxon>Cytophagia</taxon>
        <taxon>Cytophagales</taxon>
        <taxon>Hymenobacteraceae</taxon>
        <taxon>Hymenobacter</taxon>
    </lineage>
</organism>
<protein>
    <submittedName>
        <fullName evidence="1">Ferritin-like domain-containing protein</fullName>
    </submittedName>
</protein>
<dbReference type="RefSeq" id="WP_129919220.1">
    <property type="nucleotide sequence ID" value="NZ_SEWE01000002.1"/>
</dbReference>
<dbReference type="SUPFAM" id="SSF47240">
    <property type="entry name" value="Ferritin-like"/>
    <property type="match status" value="1"/>
</dbReference>
<comment type="caution">
    <text evidence="1">The sequence shown here is derived from an EMBL/GenBank/DDBJ whole genome shotgun (WGS) entry which is preliminary data.</text>
</comment>
<accession>A0A4V1ZB90</accession>
<dbReference type="AlphaFoldDB" id="A0A4V1ZB90"/>
<name>A0A4V1ZB90_9BACT</name>
<dbReference type="OrthoDB" id="954262at2"/>
<sequence>MDLLKIISDIEKVDPEIYDRLDPRRRVFKHFGVAGKALASAAIPGLVASIFSKAYGQTGSLTPDVANVLNFALKLEYLESFFYNKGLASGTLIPTGPGRDAITLIARDETNHVAVLRQTLGSQAITALKDTDFDYTGAQGGKRAAIFGDVFTNYATFLTLAQAFEDTGVRAYKGGAPALITNKAVLTAALNIHSVEARHASHLRTMRRGGPATIASATAPKSWITDGETVPAAAAAVYGAGSPATPPTGSTLANASKFFPAEDNKTQAGVPLNTTFASFNLPAASFSEAFDEPLDTTTVANIAVNFIVSGVF</sequence>
<dbReference type="Proteomes" id="UP000294155">
    <property type="component" value="Unassembled WGS sequence"/>
</dbReference>
<dbReference type="Pfam" id="PF13668">
    <property type="entry name" value="Ferritin_2"/>
    <property type="match status" value="1"/>
</dbReference>
<dbReference type="EMBL" id="SEWE01000002">
    <property type="protein sequence ID" value="RYU84253.1"/>
    <property type="molecule type" value="Genomic_DNA"/>
</dbReference>
<gene>
    <name evidence="1" type="ORF">EWM57_00750</name>
</gene>